<sequence length="239" mass="26643">MNLRRLWCLRCLPSSCVRLNMESLQDIYNSLGDVYEVSEKIAPRPDFLPALANLLVKHNLDKVYDIRLNHKHFDITGSEQVVSFTGQGLLVSMVYSEGGLPIKLLAAEGIYPISHGAIRPSDLLVKDGAAIPYEFTYTTNNPPPEPSSEFLESWCSILREEGVEGLLGLSIRDNGVPAIAHEVSDPENRVNRLVFGDDAPEGTSVIATTWRVLNVDGVVEAKKCTYCNNVREHWKQCEM</sequence>
<organism evidence="1 2">
    <name type="scientific">Fusarium oxysporum f. sp. rapae</name>
    <dbReference type="NCBI Taxonomy" id="485398"/>
    <lineage>
        <taxon>Eukaryota</taxon>
        <taxon>Fungi</taxon>
        <taxon>Dikarya</taxon>
        <taxon>Ascomycota</taxon>
        <taxon>Pezizomycotina</taxon>
        <taxon>Sordariomycetes</taxon>
        <taxon>Hypocreomycetidae</taxon>
        <taxon>Hypocreales</taxon>
        <taxon>Nectriaceae</taxon>
        <taxon>Fusarium</taxon>
        <taxon>Fusarium oxysporum species complex</taxon>
    </lineage>
</organism>
<evidence type="ECO:0000313" key="1">
    <source>
        <dbReference type="EMBL" id="KAG7410753.1"/>
    </source>
</evidence>
<proteinExistence type="predicted"/>
<dbReference type="AlphaFoldDB" id="A0A8J5NSX0"/>
<gene>
    <name evidence="1" type="ORF">Forpe1208_v010394</name>
</gene>
<dbReference type="Proteomes" id="UP000694050">
    <property type="component" value="Unassembled WGS sequence"/>
</dbReference>
<accession>A0A8J5NSX0</accession>
<name>A0A8J5NSX0_FUSOX</name>
<evidence type="ECO:0000313" key="2">
    <source>
        <dbReference type="Proteomes" id="UP000694050"/>
    </source>
</evidence>
<comment type="caution">
    <text evidence="1">The sequence shown here is derived from an EMBL/GenBank/DDBJ whole genome shotgun (WGS) entry which is preliminary data.</text>
</comment>
<dbReference type="EMBL" id="JAELUQ010000007">
    <property type="protein sequence ID" value="KAG7410753.1"/>
    <property type="molecule type" value="Genomic_DNA"/>
</dbReference>
<protein>
    <submittedName>
        <fullName evidence="1">Uncharacterized protein</fullName>
    </submittedName>
</protein>
<reference evidence="1" key="1">
    <citation type="submission" date="2021-04" db="EMBL/GenBank/DDBJ databases">
        <title>First draft genome resource for Brassicaceae pathogens Fusarium oxysporum f. sp. raphani and Fusarium oxysporum f. sp. rapae.</title>
        <authorList>
            <person name="Asai S."/>
        </authorList>
    </citation>
    <scope>NUCLEOTIDE SEQUENCE</scope>
    <source>
        <strain evidence="1">Tf1208</strain>
    </source>
</reference>